<dbReference type="EMBL" id="JABBXF010000046">
    <property type="protein sequence ID" value="NVK80050.1"/>
    <property type="molecule type" value="Genomic_DNA"/>
</dbReference>
<accession>A0A7Y7B715</accession>
<evidence type="ECO:0000313" key="1">
    <source>
        <dbReference type="EMBL" id="NVK80050.1"/>
    </source>
</evidence>
<organism evidence="1 2">
    <name type="scientific">Streptomyces morookaense</name>
    <name type="common">Streptoverticillium morookaense</name>
    <dbReference type="NCBI Taxonomy" id="1970"/>
    <lineage>
        <taxon>Bacteria</taxon>
        <taxon>Bacillati</taxon>
        <taxon>Actinomycetota</taxon>
        <taxon>Actinomycetes</taxon>
        <taxon>Kitasatosporales</taxon>
        <taxon>Streptomycetaceae</taxon>
        <taxon>Streptomyces</taxon>
    </lineage>
</organism>
<proteinExistence type="predicted"/>
<name>A0A7Y7B715_STRMO</name>
<dbReference type="Proteomes" id="UP000587462">
    <property type="component" value="Unassembled WGS sequence"/>
</dbReference>
<evidence type="ECO:0000313" key="2">
    <source>
        <dbReference type="Proteomes" id="UP000587462"/>
    </source>
</evidence>
<keyword evidence="2" id="KW-1185">Reference proteome</keyword>
<gene>
    <name evidence="1" type="ORF">HG542_20630</name>
</gene>
<comment type="caution">
    <text evidence="1">The sequence shown here is derived from an EMBL/GenBank/DDBJ whole genome shotgun (WGS) entry which is preliminary data.</text>
</comment>
<sequence length="65" mass="7539">MKAKGLCPRHYYQQYRTGRTTPGPQTYGRTACTVPGCGRPHRAKGYCTRCYEQHVRKRRHARNGN</sequence>
<reference evidence="1 2" key="1">
    <citation type="submission" date="2020-04" db="EMBL/GenBank/DDBJ databases">
        <title>Draft Genome Sequence of Streptomyces morookaense DSM 40503, an 8-azaguanine-producing strain.</title>
        <authorList>
            <person name="Qi J."/>
            <person name="Gao J.-M."/>
        </authorList>
    </citation>
    <scope>NUCLEOTIDE SEQUENCE [LARGE SCALE GENOMIC DNA]</scope>
    <source>
        <strain evidence="1 2">DSM 40503</strain>
    </source>
</reference>
<dbReference type="AlphaFoldDB" id="A0A7Y7B715"/>
<protein>
    <submittedName>
        <fullName evidence="1">Uncharacterized protein</fullName>
    </submittedName>
</protein>